<dbReference type="SUPFAM" id="SSF51445">
    <property type="entry name" value="(Trans)glycosidases"/>
    <property type="match status" value="2"/>
</dbReference>
<reference evidence="19" key="2">
    <citation type="submission" date="2022-08" db="UniProtKB">
        <authorList>
            <consortium name="EnsemblMetazoa"/>
        </authorList>
    </citation>
    <scope>IDENTIFICATION</scope>
    <source>
        <strain evidence="19">STECLA/ALBI9_A</strain>
    </source>
</reference>
<dbReference type="GO" id="GO:0016020">
    <property type="term" value="C:membrane"/>
    <property type="evidence" value="ECO:0007669"/>
    <property type="project" value="InterPro"/>
</dbReference>
<dbReference type="PROSITE" id="PS50060">
    <property type="entry name" value="MAM_2"/>
    <property type="match status" value="1"/>
</dbReference>
<dbReference type="GO" id="GO:0006508">
    <property type="term" value="P:proteolysis"/>
    <property type="evidence" value="ECO:0007669"/>
    <property type="project" value="UniProtKB-KW"/>
</dbReference>
<feature type="compositionally biased region" description="Acidic residues" evidence="17">
    <location>
        <begin position="616"/>
        <end position="632"/>
    </location>
</feature>
<dbReference type="Pfam" id="PF00704">
    <property type="entry name" value="Glyco_hydro_18"/>
    <property type="match status" value="1"/>
</dbReference>
<dbReference type="SUPFAM" id="SSF57535">
    <property type="entry name" value="Complement control module/SCR domain"/>
    <property type="match status" value="2"/>
</dbReference>
<evidence type="ECO:0000256" key="17">
    <source>
        <dbReference type="SAM" id="MobiDB-lite"/>
    </source>
</evidence>
<keyword evidence="18" id="KW-0472">Membrane</keyword>
<dbReference type="GO" id="GO:0005576">
    <property type="term" value="C:extracellular region"/>
    <property type="evidence" value="ECO:0007669"/>
    <property type="project" value="InterPro"/>
</dbReference>
<dbReference type="VEuPathDB" id="VectorBase:AALB20_031068"/>
<dbReference type="InterPro" id="IPR000998">
    <property type="entry name" value="MAM_dom"/>
</dbReference>
<dbReference type="GO" id="GO:0071567">
    <property type="term" value="F:deUFMylase activity"/>
    <property type="evidence" value="ECO:0007669"/>
    <property type="project" value="TreeGrafter"/>
</dbReference>
<dbReference type="VEuPathDB" id="VectorBase:AALB017698"/>
<dbReference type="VEuPathDB" id="VectorBase:AALB017702"/>
<dbReference type="Pfam" id="PF07910">
    <property type="entry name" value="Peptidase_C78"/>
    <property type="match status" value="1"/>
</dbReference>
<keyword evidence="8" id="KW-0378">Hydrolase</keyword>
<evidence type="ECO:0000256" key="18">
    <source>
        <dbReference type="SAM" id="Phobius"/>
    </source>
</evidence>
<evidence type="ECO:0000256" key="11">
    <source>
        <dbReference type="ARBA" id="ARBA00023163"/>
    </source>
</evidence>
<keyword evidence="18" id="KW-1133">Transmembrane helix</keyword>
<keyword evidence="9" id="KW-0788">Thiol protease</keyword>
<dbReference type="PROSITE" id="PS50940">
    <property type="entry name" value="CHIT_BIND_II"/>
    <property type="match status" value="1"/>
</dbReference>
<dbReference type="FunFam" id="1.10.10.10:FF:000116">
    <property type="entry name" value="DNA-directed RNA polymerase III subunit RPC6"/>
    <property type="match status" value="1"/>
</dbReference>
<evidence type="ECO:0000256" key="6">
    <source>
        <dbReference type="ARBA" id="ARBA00022729"/>
    </source>
</evidence>
<dbReference type="EnsemblMetazoa" id="AALB009942-RA">
    <property type="protein sequence ID" value="AALB009942-PA"/>
    <property type="gene ID" value="AALB009942"/>
</dbReference>
<dbReference type="VEuPathDB" id="VectorBase:AALB017701"/>
<comment type="similarity">
    <text evidence="2">Belongs to the peptidase C78 family.</text>
</comment>
<dbReference type="Pfam" id="PF20908">
    <property type="entry name" value="UfSP2_N"/>
    <property type="match status" value="1"/>
</dbReference>
<comment type="function">
    <text evidence="13">DNA-dependent RNA polymerase catalyzes the transcription of DNA into RNA using the four ribonucleoside triphosphates as substrates. Specific peripheric component of RNA polymerase III which synthesizes small RNAs, such as 5S rRNA and tRNAs.</text>
</comment>
<dbReference type="SUPFAM" id="SSF57625">
    <property type="entry name" value="Invertebrate chitin-binding proteins"/>
    <property type="match status" value="1"/>
</dbReference>
<dbReference type="PROSITE" id="PS50923">
    <property type="entry name" value="SUSHI"/>
    <property type="match status" value="1"/>
</dbReference>
<dbReference type="GO" id="GO:0005666">
    <property type="term" value="C:RNA polymerase III complex"/>
    <property type="evidence" value="ECO:0007669"/>
    <property type="project" value="InterPro"/>
</dbReference>
<feature type="compositionally biased region" description="Basic and acidic residues" evidence="17">
    <location>
        <begin position="633"/>
        <end position="644"/>
    </location>
</feature>
<keyword evidence="7" id="KW-0833">Ubl conjugation pathway</keyword>
<dbReference type="InterPro" id="IPR017853">
    <property type="entry name" value="GH"/>
</dbReference>
<evidence type="ECO:0000256" key="1">
    <source>
        <dbReference type="ARBA" id="ARBA00004123"/>
    </source>
</evidence>
<dbReference type="SMART" id="SM00137">
    <property type="entry name" value="MAM"/>
    <property type="match status" value="1"/>
</dbReference>
<dbReference type="GO" id="GO:0005975">
    <property type="term" value="P:carbohydrate metabolic process"/>
    <property type="evidence" value="ECO:0007669"/>
    <property type="project" value="InterPro"/>
</dbReference>
<keyword evidence="5" id="KW-0645">Protease</keyword>
<dbReference type="Pfam" id="PF05158">
    <property type="entry name" value="RNA_pol_Rpc34"/>
    <property type="match status" value="1"/>
</dbReference>
<accession>A0A182FTQ8</accession>
<evidence type="ECO:0000256" key="7">
    <source>
        <dbReference type="ARBA" id="ARBA00022786"/>
    </source>
</evidence>
<dbReference type="FunFam" id="3.90.70.130:FF:000001">
    <property type="entry name" value="Probable Ufm1-specific protease 2"/>
    <property type="match status" value="1"/>
</dbReference>
<dbReference type="InterPro" id="IPR036390">
    <property type="entry name" value="WH_DNA-bd_sf"/>
</dbReference>
<dbReference type="PANTHER" id="PTHR48153:SF2">
    <property type="entry name" value="UFM1-SPECIFIC PROTEASE 2"/>
    <property type="match status" value="1"/>
</dbReference>
<keyword evidence="18" id="KW-0812">Transmembrane</keyword>
<dbReference type="VEuPathDB" id="VectorBase:AALB017697"/>
<dbReference type="InterPro" id="IPR000436">
    <property type="entry name" value="Sushi_SCR_CCP_dom"/>
</dbReference>
<keyword evidence="20" id="KW-1185">Reference proteome</keyword>
<dbReference type="Gene3D" id="3.90.70.130">
    <property type="match status" value="1"/>
</dbReference>
<dbReference type="Gene3D" id="2.60.120.200">
    <property type="match status" value="1"/>
</dbReference>
<evidence type="ECO:0000256" key="16">
    <source>
        <dbReference type="PROSITE-ProRule" id="PRU00302"/>
    </source>
</evidence>
<dbReference type="SMART" id="SM00494">
    <property type="entry name" value="ChtBD2"/>
    <property type="match status" value="2"/>
</dbReference>
<dbReference type="Pfam" id="PF00629">
    <property type="entry name" value="MAM"/>
    <property type="match status" value="1"/>
</dbReference>
<name>A0A182FTQ8_ANOAL</name>
<dbReference type="Gene3D" id="3.20.20.80">
    <property type="entry name" value="Glycosidases"/>
    <property type="match status" value="4"/>
</dbReference>
<dbReference type="InterPro" id="IPR013320">
    <property type="entry name" value="ConA-like_dom_sf"/>
</dbReference>
<dbReference type="VEuPathDB" id="VectorBase:AALB20_027290"/>
<dbReference type="InterPro" id="IPR001223">
    <property type="entry name" value="Glyco_hydro18_cat"/>
</dbReference>
<comment type="subcellular location">
    <subcellularLocation>
        <location evidence="1">Nucleus</location>
    </subcellularLocation>
</comment>
<keyword evidence="4" id="KW-0240">DNA-directed RNA polymerase</keyword>
<feature type="region of interest" description="Disordered" evidence="17">
    <location>
        <begin position="614"/>
        <end position="644"/>
    </location>
</feature>
<evidence type="ECO:0000256" key="14">
    <source>
        <dbReference type="ARBA" id="ARBA00057559"/>
    </source>
</evidence>
<evidence type="ECO:0000256" key="4">
    <source>
        <dbReference type="ARBA" id="ARBA00022478"/>
    </source>
</evidence>
<dbReference type="VEuPathDB" id="VectorBase:AALB017700"/>
<sequence length="2354" mass="259671">MDEIATVGFEIIALVREKPEGITNDDLSEGLKAIPVEQRLQAINKLLADGVLEILKKGATLIYRLKDPGKKSNVPKDIDAEERVIYTIVEEGGNKGIWIRDIRVKSNLVMTQLTKVLKQLENKKLIKAVKSVNASKKKVYMLYNLEPDRSITGGAWYQDQDFEAEFVDVLNQQCLRFLRMKRDSARSSGEGPLAVQKLSVCSVADVHRFISDLGISKISLDEDDLETILKTVVYDGKAERIANMDDSARRPVTRQLVPQCSIPYFPNGEAKIRNRGRMLRYDCVNGFKLIGNRYSNCQNGRWDTTVPVCAKPGCPSLPTVESGYILYESNKATAWLSCFERTELAGAKNTYCNGTHWDRPIGICRQTGALTPTTCDFETESWCGWTNDALHDFDWKRSDGSLNPRALRTGPKYDHTTMQPKAGHYMIVDSNEQFTNDTARLISPLFEPEYGQNACFQFYYHMYGETVGTLRVFVKPINSDLYDIKPLFEQRGNQKNVWHEGYIDIPKQEERFQIVFEASLGNRYKSDIAIDDVSLLQGESCRAGLDDGLDNPEEPPTDVAKIPVKIETCENRCGSSILHTHHIIHTGDLDDHEANNNQNYYGFTYNIQYHQNAFNNDEDDNDEDDKNDQDNDNDAKDDDHEKSWTDRRIAAIKEPSTGQLHGVSSGDGVLSVLGFSKTEVPGGAGETVEHPNLPCRIERSGWFRIGPCDDAEAFMSDTTEEGSSVLLLLPTPGDAQSLEALFYENHRLKTVPFKVIPEVQLFRELFVLRLRCTVSLVCEQSEKSVTENAVRLRKHFETGCVAFRFPGAPDVLLSQQRVQGVRSDESVEALYGLVTAPPAERDDGFGVPGVPVKASKKATTPSILTGYRVIEVVTLMRKSNHEWDMQLRREVCNVTIDNRNEGQIVQIPIQLDFLTVAHGGTKMQDLHRYLAHSAVRSFELIEQALLEQLRVQKRCFASKCFHFMPRELGHFVTCVYSVGAEPSESDEHLQRKRAALQKEFFLPGNRPYFRKGNAYRFQSSGILQNPHQTLAVPYPDGMTAVVDGIYTYHHYMQDNFDDKGWGCAYRSLQTLISWFNLQGYSSGPPTIPTHTEIQKCLVRVGDKQPAFVGSRQWIGSTEVSICLNEFVGVDSRIMHVSSGAELTMRGRELVHHFQMQGTPIMIGGGVLAHTILGVSLDADDEGRTKFLILDPHYTGADELGTVLSKGWCGWKGGEFWDKGSYYNLCMPQRPAMVLVQRWAACVVLMVVVLLGVSEAKKCGVICRVRDPLRIGNSHALKECLYEVYPVESTQNADPTVFQSENRNRLFSLYGGPSSCEYFGNMIATAKGRDTLVETIAKQLQKSGFKGLDLQCDPTQAHVSQHTYASFIEQLRNFLGNTYVIMVTLHSCQPDLKLIGQLNRCADYVVINQQVQSSTLSTALSLGLQRHRILLATPFPSQLNCPLTGADHALGETLNQIQQQSLFGAVVQVDQDDVNNVCGEGPYPLLRKVLDHLCRDAECSFRGFVRDTRDCGQYYSCDNGYTTTHHCPPGHSFDLCQSSCQPFLQVNCNQTTCVVSGALPPGLAPVPYPIPFPINPTNPCLCIGGNNSNGGGGNNGGDGNNGGGNNNNLGNCSACCCDLLGNLTLLFNSTQLGQFSNFIDLILKIGVDDLVKTISDAITPLKPLLKQLVDAINGLLISILGGQGTIGNTMGTLDGLQKDGNILSALINAVAQLLNGLLGTGGEGGLLNLSGGLGLGGMLGVLSPPGGGGGGGGGGGSSLPVRGEWFDHVAGDRIQSYGISNHSTRRMATFSRRSQLEASSQTMLIRSMVSSVLGLALVLVNGHTLDIVCQMQLQQPIGVRLSEQLRLCRTFIVNSALFDISRSTILSNVELSRINELKRSSPQADVLLTIALPLNVSVTATHGPLSERIGIVLRDNGLDGVDLDYDVAPLDDYGHIRYGQFLRALRTLLGTKYLVSTTIGCQSLGGSKLLLDSFNDQLDMVSVIGVDTAPANVGESEFTVRDYSIEPIRQLVRQGLNVQKIVLSVLTVGIVFNPSNYRSSRSLQPRNRVGVLSYGQVCELIADKRAKCGTAKAKDSDCSLFSGKGAIVYDDEQTVQRRTNQAKQLGARGVLMLLNYDDADNVCDRGSYPLFKALCRTVAADDRVLREGTGGSVCSPNGRYADTQDPTVYYTYQEGRFHQHRCKDGEQFNNVLEMCIEQMQSSGVVLASSPDPLEVEDSATDESPHAIESTTLYQQNSMVESVQTTTFPTLDTDSDAVEPLSQTSLERMVSYLNDLIQRALALVQRLEHLEALSAARTLAVLLLHGLVTSAGWQQRMCWRHLHHIPEHLRIKLALVVSLLSIVANGATIVGIVTVP</sequence>
<dbReference type="STRING" id="7167.A0A182FTQ8"/>
<evidence type="ECO:0000313" key="20">
    <source>
        <dbReference type="Proteomes" id="UP000069272"/>
    </source>
</evidence>
<evidence type="ECO:0000256" key="9">
    <source>
        <dbReference type="ARBA" id="ARBA00022807"/>
    </source>
</evidence>
<dbReference type="SUPFAM" id="SSF49899">
    <property type="entry name" value="Concanavalin A-like lectins/glucanases"/>
    <property type="match status" value="1"/>
</dbReference>
<dbReference type="Proteomes" id="UP000069272">
    <property type="component" value="Chromosome 3R"/>
</dbReference>
<keyword evidence="6" id="KW-0732">Signal</keyword>
<evidence type="ECO:0000256" key="5">
    <source>
        <dbReference type="ARBA" id="ARBA00022670"/>
    </source>
</evidence>
<dbReference type="InterPro" id="IPR035976">
    <property type="entry name" value="Sushi/SCR/CCP_sf"/>
</dbReference>
<evidence type="ECO:0000313" key="19">
    <source>
        <dbReference type="EnsemblMetazoa" id="AALB009942-PA"/>
    </source>
</evidence>
<evidence type="ECO:0000256" key="3">
    <source>
        <dbReference type="ARBA" id="ARBA00011038"/>
    </source>
</evidence>
<proteinExistence type="inferred from homology"/>
<keyword evidence="11" id="KW-0804">Transcription</keyword>
<evidence type="ECO:0000256" key="12">
    <source>
        <dbReference type="ARBA" id="ARBA00023242"/>
    </source>
</evidence>
<dbReference type="InterPro" id="IPR002557">
    <property type="entry name" value="Chitin-bd_dom"/>
</dbReference>
<dbReference type="InterPro" id="IPR036508">
    <property type="entry name" value="Chitin-bd_dom_sf"/>
</dbReference>
<evidence type="ECO:0000256" key="15">
    <source>
        <dbReference type="ARBA" id="ARBA00073264"/>
    </source>
</evidence>
<protein>
    <recommendedName>
        <fullName evidence="15">Probable Ufm1-specific protease 2</fullName>
    </recommendedName>
</protein>
<dbReference type="SMART" id="SM00032">
    <property type="entry name" value="CCP"/>
    <property type="match status" value="2"/>
</dbReference>
<evidence type="ECO:0000256" key="2">
    <source>
        <dbReference type="ARBA" id="ARBA00008552"/>
    </source>
</evidence>
<dbReference type="GO" id="GO:0006383">
    <property type="term" value="P:transcription by RNA polymerase III"/>
    <property type="evidence" value="ECO:0007669"/>
    <property type="project" value="InterPro"/>
</dbReference>
<feature type="transmembrane region" description="Helical" evidence="18">
    <location>
        <begin position="2293"/>
        <end position="2311"/>
    </location>
</feature>
<dbReference type="CDD" id="cd00033">
    <property type="entry name" value="CCP"/>
    <property type="match status" value="1"/>
</dbReference>
<evidence type="ECO:0000256" key="10">
    <source>
        <dbReference type="ARBA" id="ARBA00023157"/>
    </source>
</evidence>
<dbReference type="VEuPathDB" id="VectorBase:AALB20_038282"/>
<dbReference type="Pfam" id="PF26560">
    <property type="entry name" value="UFSP2_MPN_insect"/>
    <property type="match status" value="1"/>
</dbReference>
<keyword evidence="16" id="KW-0768">Sushi</keyword>
<dbReference type="Pfam" id="PF01607">
    <property type="entry name" value="CBM_14"/>
    <property type="match status" value="1"/>
</dbReference>
<dbReference type="VEuPathDB" id="VectorBase:AALB20_032991"/>
<evidence type="ECO:0000256" key="13">
    <source>
        <dbReference type="ARBA" id="ARBA00055148"/>
    </source>
</evidence>
<dbReference type="InterPro" id="IPR058757">
    <property type="entry name" value="UFSP2_MPN_N"/>
</dbReference>
<feature type="transmembrane region" description="Helical" evidence="18">
    <location>
        <begin position="2331"/>
        <end position="2353"/>
    </location>
</feature>
<dbReference type="InterPro" id="IPR036388">
    <property type="entry name" value="WH-like_DNA-bd_sf"/>
</dbReference>
<keyword evidence="12" id="KW-0539">Nucleus</keyword>
<dbReference type="CDD" id="cd06263">
    <property type="entry name" value="MAM"/>
    <property type="match status" value="1"/>
</dbReference>
<dbReference type="GO" id="GO:0005654">
    <property type="term" value="C:nucleoplasm"/>
    <property type="evidence" value="ECO:0007669"/>
    <property type="project" value="UniProtKB-ARBA"/>
</dbReference>
<dbReference type="VEuPathDB" id="VectorBase:AALB20_026189"/>
<keyword evidence="10" id="KW-1015">Disulfide bond</keyword>
<dbReference type="Gene3D" id="2.10.70.10">
    <property type="entry name" value="Complement Module, domain 1"/>
    <property type="match status" value="1"/>
</dbReference>
<dbReference type="PANTHER" id="PTHR48153">
    <property type="entry name" value="UFM1-SPECIFIC PROTEASE 2"/>
    <property type="match status" value="1"/>
</dbReference>
<organism evidence="19 20">
    <name type="scientific">Anopheles albimanus</name>
    <name type="common">New world malaria mosquito</name>
    <dbReference type="NCBI Taxonomy" id="7167"/>
    <lineage>
        <taxon>Eukaryota</taxon>
        <taxon>Metazoa</taxon>
        <taxon>Ecdysozoa</taxon>
        <taxon>Arthropoda</taxon>
        <taxon>Hexapoda</taxon>
        <taxon>Insecta</taxon>
        <taxon>Pterygota</taxon>
        <taxon>Neoptera</taxon>
        <taxon>Endopterygota</taxon>
        <taxon>Diptera</taxon>
        <taxon>Nematocera</taxon>
        <taxon>Culicoidea</taxon>
        <taxon>Culicidae</taxon>
        <taxon>Anophelinae</taxon>
        <taxon>Anopheles</taxon>
    </lineage>
</organism>
<dbReference type="GO" id="GO:0005783">
    <property type="term" value="C:endoplasmic reticulum"/>
    <property type="evidence" value="ECO:0007669"/>
    <property type="project" value="TreeGrafter"/>
</dbReference>
<comment type="function">
    <text evidence="14">Thiol protease which recognizes and hydrolyzes the peptide bond at the C-terminal Gly of UFM1, a ubiquitin-like modifier protein bound to a number of target proteins. Does not hydrolyze SUMO1 or ISG15 ubiquitin-like proteins.</text>
</comment>
<dbReference type="InterPro" id="IPR049387">
    <property type="entry name" value="UFSP2-like_2nd"/>
</dbReference>
<comment type="caution">
    <text evidence="16">Lacks conserved residue(s) required for the propagation of feature annotation.</text>
</comment>
<dbReference type="InterPro" id="IPR012462">
    <property type="entry name" value="UFSP1/2_DUB_cat"/>
</dbReference>
<dbReference type="SUPFAM" id="SSF46785">
    <property type="entry name" value="Winged helix' DNA-binding domain"/>
    <property type="match status" value="2"/>
</dbReference>
<reference evidence="19 20" key="1">
    <citation type="journal article" date="2017" name="G3 (Bethesda)">
        <title>The Physical Genome Mapping of Anopheles albimanus Corrected Scaffold Misassemblies and Identified Interarm Rearrangements in Genus Anopheles.</title>
        <authorList>
            <person name="Artemov G.N."/>
            <person name="Peery A.N."/>
            <person name="Jiang X."/>
            <person name="Tu Z."/>
            <person name="Stegniy V.N."/>
            <person name="Sharakhova M.V."/>
            <person name="Sharakhov I.V."/>
        </authorList>
    </citation>
    <scope>NUCLEOTIDE SEQUENCE [LARGE SCALE GENOMIC DNA]</scope>
    <source>
        <strain evidence="19 20">ALBI9_A</strain>
    </source>
</reference>
<dbReference type="GO" id="GO:0008061">
    <property type="term" value="F:chitin binding"/>
    <property type="evidence" value="ECO:0007669"/>
    <property type="project" value="InterPro"/>
</dbReference>
<comment type="similarity">
    <text evidence="3">Belongs to the eukaryotic RPC34/RPC39 RNA polymerase subunit family.</text>
</comment>
<dbReference type="Gene3D" id="1.10.10.10">
    <property type="entry name" value="Winged helix-like DNA-binding domain superfamily/Winged helix DNA-binding domain"/>
    <property type="match status" value="2"/>
</dbReference>
<dbReference type="FunFam" id="1.10.10.10:FF:000237">
    <property type="entry name" value="DNA-directed RNA polymerase III subunit RPC6"/>
    <property type="match status" value="1"/>
</dbReference>
<dbReference type="InterPro" id="IPR007832">
    <property type="entry name" value="RNA_pol_Rpc34"/>
</dbReference>
<evidence type="ECO:0000256" key="8">
    <source>
        <dbReference type="ARBA" id="ARBA00022801"/>
    </source>
</evidence>